<dbReference type="GO" id="GO:0045892">
    <property type="term" value="P:negative regulation of DNA-templated transcription"/>
    <property type="evidence" value="ECO:0007669"/>
    <property type="project" value="InterPro"/>
</dbReference>
<name>A0AA48HJK2_9ALTE</name>
<keyword evidence="6" id="KW-1185">Reference proteome</keyword>
<dbReference type="InterPro" id="IPR036388">
    <property type="entry name" value="WH-like_DNA-bd_sf"/>
</dbReference>
<dbReference type="PIRSF" id="PIRSF019455">
    <property type="entry name" value="CopR_AtkY"/>
    <property type="match status" value="1"/>
</dbReference>
<accession>A0AA48HJK2</accession>
<evidence type="ECO:0000313" key="6">
    <source>
        <dbReference type="Proteomes" id="UP001333710"/>
    </source>
</evidence>
<organism evidence="5 6">
    <name type="scientific">Planctobacterium marinum</name>
    <dbReference type="NCBI Taxonomy" id="1631968"/>
    <lineage>
        <taxon>Bacteria</taxon>
        <taxon>Pseudomonadati</taxon>
        <taxon>Pseudomonadota</taxon>
        <taxon>Gammaproteobacteria</taxon>
        <taxon>Alteromonadales</taxon>
        <taxon>Alteromonadaceae</taxon>
        <taxon>Planctobacterium</taxon>
    </lineage>
</organism>
<dbReference type="KEGG" id="pmaw:MACH26_35690"/>
<evidence type="ECO:0000256" key="1">
    <source>
        <dbReference type="ARBA" id="ARBA00011046"/>
    </source>
</evidence>
<evidence type="ECO:0000256" key="4">
    <source>
        <dbReference type="ARBA" id="ARBA00023163"/>
    </source>
</evidence>
<evidence type="ECO:0000256" key="2">
    <source>
        <dbReference type="ARBA" id="ARBA00023015"/>
    </source>
</evidence>
<evidence type="ECO:0000256" key="3">
    <source>
        <dbReference type="ARBA" id="ARBA00023125"/>
    </source>
</evidence>
<dbReference type="Gene3D" id="1.10.10.10">
    <property type="entry name" value="Winged helix-like DNA-binding domain superfamily/Winged helix DNA-binding domain"/>
    <property type="match status" value="1"/>
</dbReference>
<keyword evidence="2" id="KW-0805">Transcription regulation</keyword>
<reference evidence="5" key="1">
    <citation type="submission" date="2023-01" db="EMBL/GenBank/DDBJ databases">
        <title>Complete genome sequence of Planctobacterium marinum strain Dej080120_11.</title>
        <authorList>
            <person name="Ueki S."/>
            <person name="Maruyama F."/>
        </authorList>
    </citation>
    <scope>NUCLEOTIDE SEQUENCE</scope>
    <source>
        <strain evidence="5">Dej080120_11</strain>
    </source>
</reference>
<comment type="similarity">
    <text evidence="1">Belongs to the BlaI transcriptional regulatory family.</text>
</comment>
<dbReference type="SUPFAM" id="SSF46785">
    <property type="entry name" value="Winged helix' DNA-binding domain"/>
    <property type="match status" value="1"/>
</dbReference>
<gene>
    <name evidence="5" type="ORF">MACH26_35690</name>
</gene>
<evidence type="ECO:0000313" key="5">
    <source>
        <dbReference type="EMBL" id="BDX08048.1"/>
    </source>
</evidence>
<sequence length="138" mass="15543">MVKTIGQANKMTRSDYKGVPTAAELQLLRILWGVEPATVREVHEKINEHNKVGYTTVLKMLQIMHEKGLVARDESSRAHIYKAIYSEEQTQSSMVKDMLNKAFDGSKSNLVMRALGKSPSAQELNEIRALLDSLDKNK</sequence>
<dbReference type="Gene3D" id="1.10.4040.10">
    <property type="entry name" value="Penicillinase repressor domain"/>
    <property type="match status" value="1"/>
</dbReference>
<dbReference type="Pfam" id="PF03965">
    <property type="entry name" value="Penicillinase_R"/>
    <property type="match status" value="1"/>
</dbReference>
<protein>
    <submittedName>
        <fullName evidence="5">Transcriptional regulator</fullName>
    </submittedName>
</protein>
<dbReference type="AlphaFoldDB" id="A0AA48HJK2"/>
<keyword evidence="3" id="KW-0238">DNA-binding</keyword>
<dbReference type="Proteomes" id="UP001333710">
    <property type="component" value="Chromosome"/>
</dbReference>
<keyword evidence="4" id="KW-0804">Transcription</keyword>
<dbReference type="InterPro" id="IPR005650">
    <property type="entry name" value="BlaI_family"/>
</dbReference>
<dbReference type="EMBL" id="AP027272">
    <property type="protein sequence ID" value="BDX08048.1"/>
    <property type="molecule type" value="Genomic_DNA"/>
</dbReference>
<proteinExistence type="inferred from homology"/>
<dbReference type="GO" id="GO:0003677">
    <property type="term" value="F:DNA binding"/>
    <property type="evidence" value="ECO:0007669"/>
    <property type="project" value="UniProtKB-KW"/>
</dbReference>
<dbReference type="InterPro" id="IPR036390">
    <property type="entry name" value="WH_DNA-bd_sf"/>
</dbReference>